<protein>
    <submittedName>
        <fullName evidence="1">Uncharacterized protein</fullName>
    </submittedName>
</protein>
<name>A0A0F6SJS6_9CAUD</name>
<accession>A0A0F6SJS6</accession>
<gene>
    <name evidence="1" type="primary">67</name>
    <name evidence="1" type="ORF">SEA_ALANGRANT_67</name>
</gene>
<dbReference type="EMBL" id="KR080200">
    <property type="protein sequence ID" value="AKF14732.1"/>
    <property type="molecule type" value="Genomic_DNA"/>
</dbReference>
<sequence length="51" mass="5861">MTPWTLPPWQVALMRTIGALPDKAQLVAAMPRQYGHRLRGHRLIRTGQRRG</sequence>
<evidence type="ECO:0000313" key="2">
    <source>
        <dbReference type="Proteomes" id="UP000225161"/>
    </source>
</evidence>
<organism evidence="1 2">
    <name type="scientific">Mycobacterium phage AlanGrant</name>
    <dbReference type="NCBI Taxonomy" id="1647307"/>
    <lineage>
        <taxon>Viruses</taxon>
        <taxon>Duplodnaviria</taxon>
        <taxon>Heunggongvirae</taxon>
        <taxon>Uroviricota</taxon>
        <taxon>Caudoviricetes</taxon>
        <taxon>Bclasvirinae</taxon>
        <taxon>Coopervirus</taxon>
        <taxon>Coopervirus vincenzo</taxon>
    </lineage>
</organism>
<reference evidence="1 2" key="1">
    <citation type="journal article" date="2015" name="Genome Announc.">
        <title>Genome Sequences of Mycobacteriophages AlanGrant, Baee, Corofin, OrangeOswald, and Vincenzo, New Members of Cluster B.</title>
        <authorList>
            <person name="Pope W.H."/>
            <person name="Carbonara M.E."/>
            <person name="Cioffi H.M."/>
            <person name="Cruz T."/>
            <person name="Dang B.Q."/>
            <person name="Doyle A.N."/>
            <person name="Fan O.H."/>
            <person name="Gallagher M."/>
            <person name="Gentile G.M."/>
            <person name="German B.A."/>
            <person name="Farrell M.E."/>
            <person name="Gerwig M."/>
            <person name="Hunter K.L."/>
            <person name="Lefever V.E."/>
            <person name="Marfisi N.A."/>
            <person name="McDonnell J.E."/>
            <person name="Monga J.K."/>
            <person name="Quiroz K.G."/>
            <person name="Pong A.C."/>
            <person name="Rimple P.A."/>
            <person name="Situ M."/>
            <person name="Sohnen P.C."/>
            <person name="Stockinger A.N."/>
            <person name="Thompson P.K."/>
            <person name="Torchio N.M."/>
            <person name="Toner C.L."/>
            <person name="Ulbrich M.C."/>
            <person name="Vohra N.I."/>
            <person name="Zakir A."/>
            <person name="Adkins N.L."/>
            <person name="Brown B.R."/>
            <person name="Churilla B.M."/>
            <person name="Kramer Z.J."/>
            <person name="Lapin J.S."/>
            <person name="Montgomery M.T."/>
            <person name="Prout A.K."/>
            <person name="Grubb S.R."/>
            <person name="Warner M.H."/>
            <person name="Bowman C.A."/>
            <person name="Russell D.A."/>
            <person name="Hatfull G.F."/>
        </authorList>
    </citation>
    <scope>NUCLEOTIDE SEQUENCE [LARGE SCALE GENOMIC DNA]</scope>
</reference>
<evidence type="ECO:0000313" key="1">
    <source>
        <dbReference type="EMBL" id="AKF14732.1"/>
    </source>
</evidence>
<dbReference type="Proteomes" id="UP000225161">
    <property type="component" value="Genome"/>
</dbReference>
<proteinExistence type="predicted"/>